<dbReference type="InterPro" id="IPR050559">
    <property type="entry name" value="P-Pant_transferase_sf"/>
</dbReference>
<sequence length="180" mass="19165">MILLGCESMDAKGAARRLLTLALKKGYGLAATPPMALGPCGKPFFPDYPRIHFNLSHSGPYALCAVGGAAVGVDVETLRPRAAALPRRVFTAEEYGWYEAQGAEWPAFYTLWTRKESWCKQQGSGVARPRTVCPPLPGEEGGGPAVTGLSGPGWVGAVCSVEAVGALDWIEFSHVPQVTY</sequence>
<evidence type="ECO:0000259" key="3">
    <source>
        <dbReference type="Pfam" id="PF01648"/>
    </source>
</evidence>
<dbReference type="PANTHER" id="PTHR12215:SF10">
    <property type="entry name" value="L-AMINOADIPATE-SEMIALDEHYDE DEHYDROGENASE-PHOSPHOPANTETHEINYL TRANSFERASE"/>
    <property type="match status" value="1"/>
</dbReference>
<dbReference type="InterPro" id="IPR037143">
    <property type="entry name" value="4-PPantetheinyl_Trfase_dom_sf"/>
</dbReference>
<dbReference type="InterPro" id="IPR008278">
    <property type="entry name" value="4-PPantetheinyl_Trfase_dom"/>
</dbReference>
<comment type="similarity">
    <text evidence="1">Belongs to the P-Pant transferase superfamily. Gsp/Sfp/HetI/AcpT family.</text>
</comment>
<dbReference type="SUPFAM" id="SSF56214">
    <property type="entry name" value="4'-phosphopantetheinyl transferase"/>
    <property type="match status" value="2"/>
</dbReference>
<accession>A0A212JAF7</accession>
<keyword evidence="2" id="KW-0808">Transferase</keyword>
<evidence type="ECO:0000256" key="1">
    <source>
        <dbReference type="ARBA" id="ARBA00010990"/>
    </source>
</evidence>
<reference evidence="4" key="1">
    <citation type="submission" date="2016-04" db="EMBL/GenBank/DDBJ databases">
        <authorList>
            <person name="Evans L.H."/>
            <person name="Alamgir A."/>
            <person name="Owens N."/>
            <person name="Weber N.D."/>
            <person name="Virtaneva K."/>
            <person name="Barbian K."/>
            <person name="Babar A."/>
            <person name="Rosenke K."/>
        </authorList>
    </citation>
    <scope>NUCLEOTIDE SEQUENCE</scope>
    <source>
        <strain evidence="4">86</strain>
    </source>
</reference>
<evidence type="ECO:0000256" key="2">
    <source>
        <dbReference type="ARBA" id="ARBA00022679"/>
    </source>
</evidence>
<feature type="domain" description="4'-phosphopantetheinyl transferase" evidence="3">
    <location>
        <begin position="70"/>
        <end position="128"/>
    </location>
</feature>
<dbReference type="AlphaFoldDB" id="A0A212JAF7"/>
<dbReference type="GO" id="GO:0019878">
    <property type="term" value="P:lysine biosynthetic process via aminoadipic acid"/>
    <property type="evidence" value="ECO:0007669"/>
    <property type="project" value="TreeGrafter"/>
</dbReference>
<dbReference type="EMBL" id="FLUN01000001">
    <property type="protein sequence ID" value="SBV96406.1"/>
    <property type="molecule type" value="Genomic_DNA"/>
</dbReference>
<dbReference type="Pfam" id="PF01648">
    <property type="entry name" value="ACPS"/>
    <property type="match status" value="1"/>
</dbReference>
<dbReference type="GO" id="GO:0008897">
    <property type="term" value="F:holo-[acyl-carrier-protein] synthase activity"/>
    <property type="evidence" value="ECO:0007669"/>
    <property type="project" value="InterPro"/>
</dbReference>
<evidence type="ECO:0000313" key="4">
    <source>
        <dbReference type="EMBL" id="SBV96406.1"/>
    </source>
</evidence>
<proteinExistence type="inferred from homology"/>
<dbReference type="Gene3D" id="3.90.470.20">
    <property type="entry name" value="4'-phosphopantetheinyl transferase domain"/>
    <property type="match status" value="1"/>
</dbReference>
<name>A0A212JAF7_9FIRM</name>
<protein>
    <submittedName>
        <fullName evidence="4">Putative holo-(Acyl-carrier-protein) synthase</fullName>
    </submittedName>
</protein>
<organism evidence="4">
    <name type="scientific">uncultured Eubacteriales bacterium</name>
    <dbReference type="NCBI Taxonomy" id="172733"/>
    <lineage>
        <taxon>Bacteria</taxon>
        <taxon>Bacillati</taxon>
        <taxon>Bacillota</taxon>
        <taxon>Clostridia</taxon>
        <taxon>Eubacteriales</taxon>
        <taxon>environmental samples</taxon>
    </lineage>
</organism>
<dbReference type="GO" id="GO:0005829">
    <property type="term" value="C:cytosol"/>
    <property type="evidence" value="ECO:0007669"/>
    <property type="project" value="TreeGrafter"/>
</dbReference>
<dbReference type="PANTHER" id="PTHR12215">
    <property type="entry name" value="PHOSPHOPANTETHEINE TRANSFERASE"/>
    <property type="match status" value="1"/>
</dbReference>
<dbReference type="GO" id="GO:0000287">
    <property type="term" value="F:magnesium ion binding"/>
    <property type="evidence" value="ECO:0007669"/>
    <property type="project" value="InterPro"/>
</dbReference>
<gene>
    <name evidence="4" type="ORF">KL86CLO1_10773</name>
</gene>